<dbReference type="EMBL" id="JAAOLX010000004">
    <property type="protein sequence ID" value="NHQ86229.1"/>
    <property type="molecule type" value="Genomic_DNA"/>
</dbReference>
<evidence type="ECO:0000313" key="2">
    <source>
        <dbReference type="Proteomes" id="UP000712570"/>
    </source>
</evidence>
<accession>A0ABX0KRE8</accession>
<sequence>MYLQDKQSYTGYPAAEVRLSISTPASMRWTIKLHVSGQLAENQNIPLMMFHRKVTPRAPLPKIEYTSSYSFPNNPKETGSRTYELPHGFWCVENNSGVPVHIEYKPLSGTTFIEA</sequence>
<gene>
    <name evidence="1" type="ORF">HA050_08880</name>
</gene>
<dbReference type="Proteomes" id="UP000712570">
    <property type="component" value="Unassembled WGS sequence"/>
</dbReference>
<evidence type="ECO:0000313" key="1">
    <source>
        <dbReference type="EMBL" id="NHQ86229.1"/>
    </source>
</evidence>
<proteinExistence type="predicted"/>
<reference evidence="1 2" key="1">
    <citation type="submission" date="2020-03" db="EMBL/GenBank/DDBJ databases">
        <title>Draft genome sequence of environmentally isolated violet-colored cultures.</title>
        <authorList>
            <person name="Wilson H.S."/>
        </authorList>
    </citation>
    <scope>NUCLEOTIDE SEQUENCE [LARGE SCALE GENOMIC DNA]</scope>
    <source>
        <strain evidence="1 2">HSC-16F04</strain>
    </source>
</reference>
<protein>
    <submittedName>
        <fullName evidence="1">Uncharacterized protein</fullName>
    </submittedName>
</protein>
<name>A0ABX0KRE8_9NEIS</name>
<keyword evidence="2" id="KW-1185">Reference proteome</keyword>
<dbReference type="RefSeq" id="WP_166824797.1">
    <property type="nucleotide sequence ID" value="NZ_JAAOLX010000004.1"/>
</dbReference>
<organism evidence="1 2">
    <name type="scientific">Iodobacter violaceini</name>
    <dbReference type="NCBI Taxonomy" id="3044271"/>
    <lineage>
        <taxon>Bacteria</taxon>
        <taxon>Pseudomonadati</taxon>
        <taxon>Pseudomonadota</taxon>
        <taxon>Betaproteobacteria</taxon>
        <taxon>Neisseriales</taxon>
        <taxon>Chitinibacteraceae</taxon>
        <taxon>Iodobacter</taxon>
    </lineage>
</organism>
<comment type="caution">
    <text evidence="1">The sequence shown here is derived from an EMBL/GenBank/DDBJ whole genome shotgun (WGS) entry which is preliminary data.</text>
</comment>